<accession>A0AB34JLY3</accession>
<name>A0AB34JLY3_PRYPA</name>
<evidence type="ECO:0000313" key="8">
    <source>
        <dbReference type="EMBL" id="KAL1522936.1"/>
    </source>
</evidence>
<dbReference type="Pfam" id="PF08241">
    <property type="entry name" value="Methyltransf_11"/>
    <property type="match status" value="1"/>
</dbReference>
<keyword evidence="2 5" id="KW-0808">Transferase</keyword>
<dbReference type="EMBL" id="JBGBPQ010000006">
    <property type="protein sequence ID" value="KAL1522936.1"/>
    <property type="molecule type" value="Genomic_DNA"/>
</dbReference>
<dbReference type="InterPro" id="IPR013705">
    <property type="entry name" value="Sterol_MeTrfase_C"/>
</dbReference>
<evidence type="ECO:0000256" key="5">
    <source>
        <dbReference type="PROSITE-ProRule" id="PRU01022"/>
    </source>
</evidence>
<gene>
    <name evidence="8" type="ORF">AB1Y20_017901</name>
</gene>
<dbReference type="Gene3D" id="3.40.50.150">
    <property type="entry name" value="Vaccinia Virus protein VP39"/>
    <property type="match status" value="1"/>
</dbReference>
<keyword evidence="9" id="KW-1185">Reference proteome</keyword>
<feature type="domain" description="SAM-dependent methyltransferase Erg6/SMT-type" evidence="7">
    <location>
        <begin position="62"/>
        <end position="352"/>
    </location>
</feature>
<reference evidence="8 9" key="1">
    <citation type="journal article" date="2024" name="Science">
        <title>Giant polyketide synthase enzymes in the biosynthesis of giant marine polyether toxins.</title>
        <authorList>
            <person name="Fallon T.R."/>
            <person name="Shende V.V."/>
            <person name="Wierzbicki I.H."/>
            <person name="Pendleton A.L."/>
            <person name="Watervoot N.F."/>
            <person name="Auber R.P."/>
            <person name="Gonzalez D.J."/>
            <person name="Wisecaver J.H."/>
            <person name="Moore B.S."/>
        </authorList>
    </citation>
    <scope>NUCLEOTIDE SEQUENCE [LARGE SCALE GENOMIC DNA]</scope>
    <source>
        <strain evidence="8 9">12B1</strain>
    </source>
</reference>
<dbReference type="InterPro" id="IPR050447">
    <property type="entry name" value="Erg6_SMT_methyltransf"/>
</dbReference>
<proteinExistence type="inferred from homology"/>
<dbReference type="CDD" id="cd02440">
    <property type="entry name" value="AdoMet_MTases"/>
    <property type="match status" value="1"/>
</dbReference>
<dbReference type="PANTHER" id="PTHR44068:SF1">
    <property type="entry name" value="HYPOTHETICAL LOC100005854"/>
    <property type="match status" value="1"/>
</dbReference>
<dbReference type="PROSITE" id="PS51685">
    <property type="entry name" value="SAM_MT_ERG6_SMT"/>
    <property type="match status" value="1"/>
</dbReference>
<comment type="similarity">
    <text evidence="4 5 6">Belongs to the class I-like SAM-binding methyltransferase superfamily. Erg6/SMT family.</text>
</comment>
<dbReference type="PANTHER" id="PTHR44068">
    <property type="entry name" value="ZGC:194242"/>
    <property type="match status" value="1"/>
</dbReference>
<dbReference type="InterPro" id="IPR013216">
    <property type="entry name" value="Methyltransf_11"/>
</dbReference>
<dbReference type="GO" id="GO:0016126">
    <property type="term" value="P:sterol biosynthetic process"/>
    <property type="evidence" value="ECO:0007669"/>
    <property type="project" value="TreeGrafter"/>
</dbReference>
<protein>
    <recommendedName>
        <fullName evidence="6">Methyltransferase</fullName>
        <ecNumber evidence="6">2.1.1.-</ecNumber>
    </recommendedName>
</protein>
<dbReference type="GO" id="GO:0005783">
    <property type="term" value="C:endoplasmic reticulum"/>
    <property type="evidence" value="ECO:0007669"/>
    <property type="project" value="TreeGrafter"/>
</dbReference>
<evidence type="ECO:0000313" key="9">
    <source>
        <dbReference type="Proteomes" id="UP001515480"/>
    </source>
</evidence>
<dbReference type="InterPro" id="IPR030384">
    <property type="entry name" value="MeTrfase_SMT"/>
</dbReference>
<evidence type="ECO:0000259" key="7">
    <source>
        <dbReference type="PROSITE" id="PS51685"/>
    </source>
</evidence>
<keyword evidence="3 5" id="KW-0949">S-adenosyl-L-methionine</keyword>
<dbReference type="GO" id="GO:0032259">
    <property type="term" value="P:methylation"/>
    <property type="evidence" value="ECO:0007669"/>
    <property type="project" value="UniProtKB-KW"/>
</dbReference>
<dbReference type="SUPFAM" id="SSF53335">
    <property type="entry name" value="S-adenosyl-L-methionine-dependent methyltransferases"/>
    <property type="match status" value="1"/>
</dbReference>
<dbReference type="EC" id="2.1.1.-" evidence="6"/>
<dbReference type="AlphaFoldDB" id="A0AB34JLY3"/>
<dbReference type="GO" id="GO:0003838">
    <property type="term" value="F:sterol 24-C-methyltransferase activity"/>
    <property type="evidence" value="ECO:0007669"/>
    <property type="project" value="TreeGrafter"/>
</dbReference>
<evidence type="ECO:0000256" key="1">
    <source>
        <dbReference type="ARBA" id="ARBA00022603"/>
    </source>
</evidence>
<evidence type="ECO:0000256" key="4">
    <source>
        <dbReference type="ARBA" id="ARBA00038188"/>
    </source>
</evidence>
<dbReference type="InterPro" id="IPR029063">
    <property type="entry name" value="SAM-dependent_MTases_sf"/>
</dbReference>
<dbReference type="Proteomes" id="UP001515480">
    <property type="component" value="Unassembled WGS sequence"/>
</dbReference>
<evidence type="ECO:0000256" key="3">
    <source>
        <dbReference type="ARBA" id="ARBA00022691"/>
    </source>
</evidence>
<comment type="caution">
    <text evidence="8">The sequence shown here is derived from an EMBL/GenBank/DDBJ whole genome shotgun (WGS) entry which is preliminary data.</text>
</comment>
<evidence type="ECO:0000256" key="2">
    <source>
        <dbReference type="ARBA" id="ARBA00022679"/>
    </source>
</evidence>
<evidence type="ECO:0000256" key="6">
    <source>
        <dbReference type="RuleBase" id="RU362025"/>
    </source>
</evidence>
<organism evidence="8 9">
    <name type="scientific">Prymnesium parvum</name>
    <name type="common">Toxic golden alga</name>
    <dbReference type="NCBI Taxonomy" id="97485"/>
    <lineage>
        <taxon>Eukaryota</taxon>
        <taxon>Haptista</taxon>
        <taxon>Haptophyta</taxon>
        <taxon>Prymnesiophyceae</taxon>
        <taxon>Prymnesiales</taxon>
        <taxon>Prymnesiaceae</taxon>
        <taxon>Prymnesium</taxon>
    </lineage>
</organism>
<sequence length="356" mass="40201">MMAVRQTTAGRVKQMLTAMTSQEGTQGIEVNKDIKRYNEMHDDSKLDVNGRNAAYAELVNSYYNLATDFYEWGWGQSFHFANKLAGESFMASIVRHEYYLALRLGVKPSDLVLDCGCGIGGPLRNIGRFTDARVTGVTLNQYQVDRGNALCAQAGLADKCKLVQADFHKLPFEDNTFDHVYSIESTCHSPDRRDVYREIFRVLKPGGKYITYEWCLTDRYDPSNPEHRLAKKKIEEGDGLPDMCLTSVCDAAAKEVGFTIIESRDAALDPNPNGEAWWVILAPSYFNFFRLQFTWIGTFLMNLVLNFMEYIRLAPKGSGQVREMLRQAQLGLVKGGQTGLFTPMYMVLAEKPKQGN</sequence>
<dbReference type="Pfam" id="PF08498">
    <property type="entry name" value="Sterol_MT_C"/>
    <property type="match status" value="1"/>
</dbReference>
<keyword evidence="1 5" id="KW-0489">Methyltransferase</keyword>